<organism evidence="6">
    <name type="scientific">Hydatigena taeniaeformis</name>
    <name type="common">Feline tapeworm</name>
    <name type="synonym">Taenia taeniaeformis</name>
    <dbReference type="NCBI Taxonomy" id="6205"/>
    <lineage>
        <taxon>Eukaryota</taxon>
        <taxon>Metazoa</taxon>
        <taxon>Spiralia</taxon>
        <taxon>Lophotrochozoa</taxon>
        <taxon>Platyhelminthes</taxon>
        <taxon>Cestoda</taxon>
        <taxon>Eucestoda</taxon>
        <taxon>Cyclophyllidea</taxon>
        <taxon>Taeniidae</taxon>
        <taxon>Hydatigera</taxon>
    </lineage>
</organism>
<evidence type="ECO:0000313" key="6">
    <source>
        <dbReference type="WBParaSite" id="TTAC_0000397601-mRNA-1"/>
    </source>
</evidence>
<reference evidence="4 5" key="2">
    <citation type="submission" date="2018-11" db="EMBL/GenBank/DDBJ databases">
        <authorList>
            <consortium name="Pathogen Informatics"/>
        </authorList>
    </citation>
    <scope>NUCLEOTIDE SEQUENCE [LARGE SCALE GENOMIC DNA]</scope>
</reference>
<dbReference type="EMBL" id="UYWX01003371">
    <property type="protein sequence ID" value="VDM23863.1"/>
    <property type="molecule type" value="Genomic_DNA"/>
</dbReference>
<keyword evidence="5" id="KW-1185">Reference proteome</keyword>
<gene>
    <name evidence="4" type="ORF">TTAC_LOCUS3961</name>
</gene>
<dbReference type="PANTHER" id="PTHR21683">
    <property type="entry name" value="COILED-COIL DOMAIN-CONTAINING PROTEIN 42 LIKE-2-LIKE-RELATED"/>
    <property type="match status" value="1"/>
</dbReference>
<dbReference type="WBParaSite" id="TTAC_0000397601-mRNA-1">
    <property type="protein sequence ID" value="TTAC_0000397601-mRNA-1"/>
    <property type="gene ID" value="TTAC_0000397601"/>
</dbReference>
<dbReference type="Proteomes" id="UP000274429">
    <property type="component" value="Unassembled WGS sequence"/>
</dbReference>
<dbReference type="GO" id="GO:0005856">
    <property type="term" value="C:cytoskeleton"/>
    <property type="evidence" value="ECO:0007669"/>
    <property type="project" value="UniProtKB-ARBA"/>
</dbReference>
<protein>
    <submittedName>
        <fullName evidence="6">DUF4200 domain-containing protein</fullName>
    </submittedName>
</protein>
<evidence type="ECO:0000313" key="5">
    <source>
        <dbReference type="Proteomes" id="UP000274429"/>
    </source>
</evidence>
<evidence type="ECO:0000256" key="2">
    <source>
        <dbReference type="SAM" id="Coils"/>
    </source>
</evidence>
<dbReference type="InterPro" id="IPR051147">
    <property type="entry name" value="CFAP_domain-containing"/>
</dbReference>
<dbReference type="Pfam" id="PF13863">
    <property type="entry name" value="DUF4200"/>
    <property type="match status" value="1"/>
</dbReference>
<dbReference type="OrthoDB" id="2134857at2759"/>
<dbReference type="AlphaFoldDB" id="A0A0R3WT86"/>
<proteinExistence type="predicted"/>
<evidence type="ECO:0000256" key="1">
    <source>
        <dbReference type="ARBA" id="ARBA00023054"/>
    </source>
</evidence>
<name>A0A0R3WT86_HYDTA</name>
<sequence length="252" mass="29774">MKRVLSNNDDLQSTKFTGTFAYDSKLLKTGYGTSPDNTATSLTNSEIRLLEMRKKFRSQIAESRKRREDLAMRQEDLRFQMKRFEGFIRDNEAKRLRAVKKYLTERQIIEEKTKEGIELRVEFGKAKIACEAMRRKVEEYKKYESYLMDVIDLLPPDYIKIADNVLLGLIMRYNTLYGTYQSLLAEMNTKSKNIREAHTRLQALREEHASRILTLNSKLADLYKERSANSEQLQQLVQKFDQDHRELRKQLV</sequence>
<dbReference type="InterPro" id="IPR025252">
    <property type="entry name" value="DUF4200"/>
</dbReference>
<dbReference type="STRING" id="6205.A0A0R3WT86"/>
<feature type="domain" description="DUF4200" evidence="3">
    <location>
        <begin position="49"/>
        <end position="152"/>
    </location>
</feature>
<evidence type="ECO:0000313" key="4">
    <source>
        <dbReference type="EMBL" id="VDM23863.1"/>
    </source>
</evidence>
<keyword evidence="1 2" id="KW-0175">Coiled coil</keyword>
<accession>A0A0R3WT86</accession>
<dbReference type="PANTHER" id="PTHR21683:SF18">
    <property type="entry name" value="COILED-COIL DOMAIN-CONTAINING PROTEIN 42 HOMOLOG"/>
    <property type="match status" value="1"/>
</dbReference>
<feature type="coiled-coil region" evidence="2">
    <location>
        <begin position="187"/>
        <end position="250"/>
    </location>
</feature>
<evidence type="ECO:0000259" key="3">
    <source>
        <dbReference type="Pfam" id="PF13863"/>
    </source>
</evidence>
<reference evidence="6" key="1">
    <citation type="submission" date="2017-02" db="UniProtKB">
        <authorList>
            <consortium name="WormBaseParasite"/>
        </authorList>
    </citation>
    <scope>IDENTIFICATION</scope>
</reference>